<gene>
    <name evidence="2" type="ORF">ABXS05_30205</name>
</gene>
<protein>
    <recommendedName>
        <fullName evidence="4">DGQHR domain-containing protein</fullName>
    </recommendedName>
</protein>
<evidence type="ECO:0008006" key="4">
    <source>
        <dbReference type="Google" id="ProtNLM"/>
    </source>
</evidence>
<proteinExistence type="predicted"/>
<dbReference type="RefSeq" id="WP_367626447.1">
    <property type="nucleotide sequence ID" value="NZ_JBFNQD010000018.1"/>
</dbReference>
<sequence length="578" mass="65210">MAKAKVAKPKKKAPTPEERAKRNLQRRHRREIREVFSAVGFQRVEGASDKEFTYGGVTSDFDDVFILENVVVFAEYTTASDISEHAKKKYLMYDRIRKDDAQFIGFARSAPLNIAGALGSKYSDNQIRVILLYCSLNTVQTELKNQINHALFMDYSIVRYFRLLTKTVRRSAQHEILAFLGVECKVFADKALNANASPRDSFSGSVLPEHHSKFPKGYKVVSFYIQPSALLSRAYVLRRDGWRDRNGLYQRMILRHKLDSIRKYLVDQKRVFVNNIIVTLPSGTKIVDSNENTINTATIHTTQPAVISIPSEFNSVGIIDGQHRVFSYYEGGANENIIGTLRSQQNLLVTGIIYPDNVSNPEKTRFEAGLFLEINSTQSNAKSELTQAINQLIRPFLADSIARDVLDKLNDGQGALSGKFSQNFFDSGGLHTTSVVSYGLRPLVRPSAPGPLFARWNDVDKDTFVSFENDAARKRYIDYCASQIGLFFSAAKSRLPANRWTTSRTIQDRLLTPTVVNGLIGAMRQALDAGVDIEFDHLRDRFAGLETFEFEKYRSSQYTVMSTALFKTFFAPDEAPKT</sequence>
<keyword evidence="3" id="KW-1185">Reference proteome</keyword>
<dbReference type="EMBL" id="JBFNQD010000018">
    <property type="protein sequence ID" value="MEW9309858.1"/>
    <property type="molecule type" value="Genomic_DNA"/>
</dbReference>
<accession>A0ABV3PW02</accession>
<feature type="region of interest" description="Disordered" evidence="1">
    <location>
        <begin position="1"/>
        <end position="26"/>
    </location>
</feature>
<name>A0ABV3PW02_9HYPH</name>
<reference evidence="2 3" key="1">
    <citation type="submission" date="2024-07" db="EMBL/GenBank/DDBJ databases">
        <title>Description of Labrys sedimenti sp. nov., isolated from a diclofenac-degrading enrichment culture.</title>
        <authorList>
            <person name="Tancsics A."/>
            <person name="Csepanyi A."/>
        </authorList>
    </citation>
    <scope>NUCLEOTIDE SEQUENCE [LARGE SCALE GENOMIC DNA]</scope>
    <source>
        <strain evidence="2 3">LMG 23578</strain>
    </source>
</reference>
<evidence type="ECO:0000256" key="1">
    <source>
        <dbReference type="SAM" id="MobiDB-lite"/>
    </source>
</evidence>
<organism evidence="2 3">
    <name type="scientific">Labrys neptuniae</name>
    <dbReference type="NCBI Taxonomy" id="376174"/>
    <lineage>
        <taxon>Bacteria</taxon>
        <taxon>Pseudomonadati</taxon>
        <taxon>Pseudomonadota</taxon>
        <taxon>Alphaproteobacteria</taxon>
        <taxon>Hyphomicrobiales</taxon>
        <taxon>Xanthobacteraceae</taxon>
        <taxon>Labrys</taxon>
    </lineage>
</organism>
<feature type="compositionally biased region" description="Basic residues" evidence="1">
    <location>
        <begin position="1"/>
        <end position="13"/>
    </location>
</feature>
<comment type="caution">
    <text evidence="2">The sequence shown here is derived from an EMBL/GenBank/DDBJ whole genome shotgun (WGS) entry which is preliminary data.</text>
</comment>
<dbReference type="Proteomes" id="UP001555786">
    <property type="component" value="Unassembled WGS sequence"/>
</dbReference>
<evidence type="ECO:0000313" key="3">
    <source>
        <dbReference type="Proteomes" id="UP001555786"/>
    </source>
</evidence>
<evidence type="ECO:0000313" key="2">
    <source>
        <dbReference type="EMBL" id="MEW9309858.1"/>
    </source>
</evidence>